<keyword evidence="5" id="KW-1133">Transmembrane helix</keyword>
<dbReference type="OrthoDB" id="190265at2759"/>
<dbReference type="InterPro" id="IPR000682">
    <property type="entry name" value="PCMT"/>
</dbReference>
<dbReference type="GO" id="GO:0006508">
    <property type="term" value="P:proteolysis"/>
    <property type="evidence" value="ECO:0007669"/>
    <property type="project" value="InterPro"/>
</dbReference>
<dbReference type="PANTHER" id="PTHR11579:SF0">
    <property type="entry name" value="PROTEIN-L-ISOASPARTATE(D-ASPARTATE) O-METHYLTRANSFERASE"/>
    <property type="match status" value="1"/>
</dbReference>
<evidence type="ECO:0000256" key="2">
    <source>
        <dbReference type="ARBA" id="ARBA00022603"/>
    </source>
</evidence>
<keyword evidence="2" id="KW-0489">Methyltransferase</keyword>
<dbReference type="GO" id="GO:0032259">
    <property type="term" value="P:methylation"/>
    <property type="evidence" value="ECO:0007669"/>
    <property type="project" value="UniProtKB-KW"/>
</dbReference>
<dbReference type="EMBL" id="JAGDFL010000308">
    <property type="protein sequence ID" value="KAG7394002.1"/>
    <property type="molecule type" value="Genomic_DNA"/>
</dbReference>
<accession>A0A8T1WIU5</accession>
<comment type="caution">
    <text evidence="7">The sequence shown here is derived from an EMBL/GenBank/DDBJ whole genome shotgun (WGS) entry which is preliminary data.</text>
</comment>
<keyword evidence="5" id="KW-0812">Transmembrane</keyword>
<keyword evidence="8" id="KW-1185">Reference proteome</keyword>
<dbReference type="PANTHER" id="PTHR11579">
    <property type="entry name" value="PROTEIN-L-ISOASPARTATE O-METHYLTRANSFERASE"/>
    <property type="match status" value="1"/>
</dbReference>
<name>A0A8T1WIU5_9STRA</name>
<dbReference type="CDD" id="cd22289">
    <property type="entry name" value="RecQL4_SLD2_NTD"/>
    <property type="match status" value="1"/>
</dbReference>
<organism evidence="7 8">
    <name type="scientific">Phytophthora boehmeriae</name>
    <dbReference type="NCBI Taxonomy" id="109152"/>
    <lineage>
        <taxon>Eukaryota</taxon>
        <taxon>Sar</taxon>
        <taxon>Stramenopiles</taxon>
        <taxon>Oomycota</taxon>
        <taxon>Peronosporomycetes</taxon>
        <taxon>Peronosporales</taxon>
        <taxon>Peronosporaceae</taxon>
        <taxon>Phytophthora</taxon>
    </lineage>
</organism>
<keyword evidence="4" id="KW-0949">S-adenosyl-L-methionine</keyword>
<dbReference type="GO" id="GO:0008234">
    <property type="term" value="F:cysteine-type peptidase activity"/>
    <property type="evidence" value="ECO:0007669"/>
    <property type="project" value="InterPro"/>
</dbReference>
<dbReference type="AlphaFoldDB" id="A0A8T1WIU5"/>
<dbReference type="SMART" id="SM00645">
    <property type="entry name" value="Pept_C1"/>
    <property type="match status" value="1"/>
</dbReference>
<evidence type="ECO:0000256" key="1">
    <source>
        <dbReference type="ARBA" id="ARBA00022490"/>
    </source>
</evidence>
<feature type="transmembrane region" description="Helical" evidence="5">
    <location>
        <begin position="53"/>
        <end position="72"/>
    </location>
</feature>
<keyword evidence="1" id="KW-0963">Cytoplasm</keyword>
<dbReference type="CDD" id="cd02440">
    <property type="entry name" value="AdoMet_MTases"/>
    <property type="match status" value="1"/>
</dbReference>
<evidence type="ECO:0000313" key="7">
    <source>
        <dbReference type="EMBL" id="KAG7394002.1"/>
    </source>
</evidence>
<gene>
    <name evidence="7" type="primary">PCMTD1</name>
    <name evidence="7" type="ORF">PHYBOEH_005925</name>
</gene>
<dbReference type="Pfam" id="PF00112">
    <property type="entry name" value="Peptidase_C1"/>
    <property type="match status" value="1"/>
</dbReference>
<protein>
    <submittedName>
        <fullName evidence="7">Protein-L-isoaspartate O-methyltransferase domain-containing protein 1</fullName>
    </submittedName>
</protein>
<dbReference type="GO" id="GO:0005737">
    <property type="term" value="C:cytoplasm"/>
    <property type="evidence" value="ECO:0007669"/>
    <property type="project" value="TreeGrafter"/>
</dbReference>
<dbReference type="Proteomes" id="UP000693981">
    <property type="component" value="Unassembled WGS sequence"/>
</dbReference>
<evidence type="ECO:0000256" key="5">
    <source>
        <dbReference type="SAM" id="Phobius"/>
    </source>
</evidence>
<sequence>MAITDKSELPLLQPRTSTLLNGNTAQSSVDESSTLLQRTWHNFRSDRFRLRSIGSVVGWIALGVFVSSAVLAPKQPEDFTHGGVSMHAVQNQLDLLATCATTGTGDGDSTEIVQTNKGAGWFLGGNDPEHVLTTLPPIQSLDELPEHWDWRDYNGTGISLTTSVLNQMVPRACGSCWAFATISALSDRIRIARFKKTGRLDTEVLLSPQVLLDCGMRSFGSCHGGDPRFAHKWIHEHGIVDSTCNPYIASHPSWMGGGDCAATQCHNCNLKGECFVEENPVKYRISEYGTLNFTTSEEFQLQAMNEIYHRGPIVVSMYSLSQEVREFKGGYILRDSTKYPGTTHVVSLVGWGTDAKTGLKYWIVRNSHGTNWGDNGFFLAERGVNVFNMEGHALNIIFLAMHRTWRRGALSRRSFSVLSGISEDLLVSTSIGHQIGGDSHAELVDSLVRTNVVASGSHLEAALRRVDRGDFVAPSFRDSRERYANRPLKIGTVATISTPQQHAQVLGLLEPHLQPGMTAVDVGCGSGILVAAMAHLVGPLGFVTGVDIVPELVKFSKENLERSLGKEAADKQTEIIISAGKKNLGLPADNQYDCIHVGVAVETKAEAERFLEYLKPGGGLLIPLGGAGAEQKLVKMTKHANGTVDKKDIMSVLCQPMLDSIPVEVVQETRAEKLARVEKELTQWRENFEKKHGRKPTRNDLLGNDESKKLFQEFAALRK</sequence>
<reference evidence="7" key="1">
    <citation type="submission" date="2021-02" db="EMBL/GenBank/DDBJ databases">
        <authorList>
            <person name="Palmer J.M."/>
        </authorList>
    </citation>
    <scope>NUCLEOTIDE SEQUENCE</scope>
    <source>
        <strain evidence="7">SCRP23</strain>
    </source>
</reference>
<evidence type="ECO:0000256" key="3">
    <source>
        <dbReference type="ARBA" id="ARBA00022679"/>
    </source>
</evidence>
<feature type="domain" description="Peptidase C1A papain C-terminal" evidence="6">
    <location>
        <begin position="144"/>
        <end position="397"/>
    </location>
</feature>
<evidence type="ECO:0000256" key="4">
    <source>
        <dbReference type="ARBA" id="ARBA00022691"/>
    </source>
</evidence>
<dbReference type="Pfam" id="PF01135">
    <property type="entry name" value="PCMT"/>
    <property type="match status" value="1"/>
</dbReference>
<dbReference type="InterPro" id="IPR000668">
    <property type="entry name" value="Peptidase_C1A_C"/>
</dbReference>
<keyword evidence="3" id="KW-0808">Transferase</keyword>
<dbReference type="GO" id="GO:0004719">
    <property type="term" value="F:protein-L-isoaspartate (D-aspartate) O-methyltransferase activity"/>
    <property type="evidence" value="ECO:0007669"/>
    <property type="project" value="InterPro"/>
</dbReference>
<evidence type="ECO:0000313" key="8">
    <source>
        <dbReference type="Proteomes" id="UP000693981"/>
    </source>
</evidence>
<proteinExistence type="predicted"/>
<keyword evidence="5" id="KW-0472">Membrane</keyword>
<evidence type="ECO:0000259" key="6">
    <source>
        <dbReference type="SMART" id="SM00645"/>
    </source>
</evidence>